<dbReference type="Proteomes" id="UP001153050">
    <property type="component" value="Unassembled WGS sequence"/>
</dbReference>
<sequence>MPVALLLAVAAFIEAATGAALVVAPSTVGFLLLGNGLSGTGLSVGRLAGIALLALAAGSWVGRQEPGRNAALAAMLTYNVLAAIYLAYLGVEGAQVGKLLWPAVAAHAGLGLLLARAWLSYQP</sequence>
<reference evidence="2 3" key="1">
    <citation type="submission" date="2022-03" db="EMBL/GenBank/DDBJ databases">
        <authorList>
            <person name="Brunel B."/>
        </authorList>
    </citation>
    <scope>NUCLEOTIDE SEQUENCE [LARGE SCALE GENOMIC DNA]</scope>
    <source>
        <strain evidence="2">STM5069sample</strain>
    </source>
</reference>
<feature type="transmembrane region" description="Helical" evidence="1">
    <location>
        <begin position="44"/>
        <end position="62"/>
    </location>
</feature>
<dbReference type="EMBL" id="CAKXZT010000149">
    <property type="protein sequence ID" value="CAH2406343.1"/>
    <property type="molecule type" value="Genomic_DNA"/>
</dbReference>
<keyword evidence="3" id="KW-1185">Reference proteome</keyword>
<keyword evidence="1" id="KW-0472">Membrane</keyword>
<organism evidence="2 3">
    <name type="scientific">Mesorhizobium escarrei</name>
    <dbReference type="NCBI Taxonomy" id="666018"/>
    <lineage>
        <taxon>Bacteria</taxon>
        <taxon>Pseudomonadati</taxon>
        <taxon>Pseudomonadota</taxon>
        <taxon>Alphaproteobacteria</taxon>
        <taxon>Hyphomicrobiales</taxon>
        <taxon>Phyllobacteriaceae</taxon>
        <taxon>Mesorhizobium</taxon>
    </lineage>
</organism>
<gene>
    <name evidence="2" type="ORF">MES5069_520073</name>
</gene>
<dbReference type="RefSeq" id="WP_254020779.1">
    <property type="nucleotide sequence ID" value="NZ_CAKXZT010000149.1"/>
</dbReference>
<protein>
    <submittedName>
        <fullName evidence="2">Uncharacterized protein</fullName>
    </submittedName>
</protein>
<proteinExistence type="predicted"/>
<evidence type="ECO:0000313" key="3">
    <source>
        <dbReference type="Proteomes" id="UP001153050"/>
    </source>
</evidence>
<accession>A0ABN8KA64</accession>
<evidence type="ECO:0000313" key="2">
    <source>
        <dbReference type="EMBL" id="CAH2406343.1"/>
    </source>
</evidence>
<comment type="caution">
    <text evidence="2">The sequence shown here is derived from an EMBL/GenBank/DDBJ whole genome shotgun (WGS) entry which is preliminary data.</text>
</comment>
<keyword evidence="1" id="KW-0812">Transmembrane</keyword>
<feature type="transmembrane region" description="Helical" evidence="1">
    <location>
        <begin position="100"/>
        <end position="119"/>
    </location>
</feature>
<name>A0ABN8KA64_9HYPH</name>
<feature type="transmembrane region" description="Helical" evidence="1">
    <location>
        <begin position="69"/>
        <end position="88"/>
    </location>
</feature>
<evidence type="ECO:0000256" key="1">
    <source>
        <dbReference type="SAM" id="Phobius"/>
    </source>
</evidence>
<keyword evidence="1" id="KW-1133">Transmembrane helix</keyword>